<dbReference type="AlphaFoldDB" id="A0A1I3YM94"/>
<evidence type="ECO:0000313" key="1">
    <source>
        <dbReference type="EMBL" id="SFK32952.1"/>
    </source>
</evidence>
<protein>
    <submittedName>
        <fullName evidence="1">Uncharacterized protein</fullName>
    </submittedName>
</protein>
<keyword evidence="2" id="KW-1185">Reference proteome</keyword>
<evidence type="ECO:0000313" key="2">
    <source>
        <dbReference type="Proteomes" id="UP000323300"/>
    </source>
</evidence>
<dbReference type="Proteomes" id="UP000323300">
    <property type="component" value="Unassembled WGS sequence"/>
</dbReference>
<organism evidence="1 2">
    <name type="scientific">Neomesorhizobium albiziae</name>
    <dbReference type="NCBI Taxonomy" id="335020"/>
    <lineage>
        <taxon>Bacteria</taxon>
        <taxon>Pseudomonadati</taxon>
        <taxon>Pseudomonadota</taxon>
        <taxon>Alphaproteobacteria</taxon>
        <taxon>Hyphomicrobiales</taxon>
        <taxon>Phyllobacteriaceae</taxon>
        <taxon>Neomesorhizobium</taxon>
    </lineage>
</organism>
<dbReference type="RefSeq" id="WP_149760074.1">
    <property type="nucleotide sequence ID" value="NZ_BSPE01000056.1"/>
</dbReference>
<proteinExistence type="predicted"/>
<sequence length="80" mass="8810">MTLAMSLIRNLSYEHQQLVQAMLPQLLIALVNRLGGTVDMPAKELDATGGFNLAMQVFEDEKSFRFEVVKKAGLAGDGDR</sequence>
<reference evidence="1 2" key="1">
    <citation type="submission" date="2016-10" db="EMBL/GenBank/DDBJ databases">
        <authorList>
            <person name="Varghese N."/>
            <person name="Submissions S."/>
        </authorList>
    </citation>
    <scope>NUCLEOTIDE SEQUENCE [LARGE SCALE GENOMIC DNA]</scope>
    <source>
        <strain evidence="1 2">DSM 21822</strain>
    </source>
</reference>
<name>A0A1I3YM94_9HYPH</name>
<dbReference type="OrthoDB" id="8456513at2"/>
<gene>
    <name evidence="1" type="ORF">SAMN04488498_10536</name>
</gene>
<dbReference type="EMBL" id="FOSL01000005">
    <property type="protein sequence ID" value="SFK32952.1"/>
    <property type="molecule type" value="Genomic_DNA"/>
</dbReference>
<accession>A0A1I3YM94</accession>